<dbReference type="NCBIfam" id="TIGR04057">
    <property type="entry name" value="SusC_RagA_signa"/>
    <property type="match status" value="1"/>
</dbReference>
<evidence type="ECO:0000256" key="1">
    <source>
        <dbReference type="ARBA" id="ARBA00004571"/>
    </source>
</evidence>
<comment type="caution">
    <text evidence="13">The sequence shown here is derived from an EMBL/GenBank/DDBJ whole genome shotgun (WGS) entry which is preliminary data.</text>
</comment>
<evidence type="ECO:0000259" key="11">
    <source>
        <dbReference type="Pfam" id="PF00593"/>
    </source>
</evidence>
<evidence type="ECO:0000259" key="12">
    <source>
        <dbReference type="Pfam" id="PF07715"/>
    </source>
</evidence>
<dbReference type="Proteomes" id="UP000240971">
    <property type="component" value="Unassembled WGS sequence"/>
</dbReference>
<dbReference type="Pfam" id="PF13715">
    <property type="entry name" value="CarbopepD_reg_2"/>
    <property type="match status" value="1"/>
</dbReference>
<evidence type="ECO:0000256" key="4">
    <source>
        <dbReference type="ARBA" id="ARBA00022692"/>
    </source>
</evidence>
<dbReference type="InterPro" id="IPR037066">
    <property type="entry name" value="Plug_dom_sf"/>
</dbReference>
<proteinExistence type="inferred from homology"/>
<gene>
    <name evidence="13" type="ORF">CLV51_10288</name>
</gene>
<dbReference type="Pfam" id="PF07715">
    <property type="entry name" value="Plug"/>
    <property type="match status" value="1"/>
</dbReference>
<dbReference type="SUPFAM" id="SSF49464">
    <property type="entry name" value="Carboxypeptidase regulatory domain-like"/>
    <property type="match status" value="1"/>
</dbReference>
<feature type="domain" description="TonB-dependent receptor plug" evidence="12">
    <location>
        <begin position="112"/>
        <end position="219"/>
    </location>
</feature>
<reference evidence="13 14" key="1">
    <citation type="submission" date="2018-03" db="EMBL/GenBank/DDBJ databases">
        <title>Genomic Encyclopedia of Archaeal and Bacterial Type Strains, Phase II (KMG-II): from individual species to whole genera.</title>
        <authorList>
            <person name="Goeker M."/>
        </authorList>
    </citation>
    <scope>NUCLEOTIDE SEQUENCE [LARGE SCALE GENOMIC DNA]</scope>
    <source>
        <strain evidence="13 14">DSM 24859</strain>
    </source>
</reference>
<keyword evidence="3 8" id="KW-1134">Transmembrane beta strand</keyword>
<dbReference type="InterPro" id="IPR039426">
    <property type="entry name" value="TonB-dep_rcpt-like"/>
</dbReference>
<keyword evidence="7 8" id="KW-0998">Cell outer membrane</keyword>
<evidence type="ECO:0000256" key="9">
    <source>
        <dbReference type="RuleBase" id="RU003357"/>
    </source>
</evidence>
<dbReference type="PROSITE" id="PS52016">
    <property type="entry name" value="TONB_DEPENDENT_REC_3"/>
    <property type="match status" value="1"/>
</dbReference>
<accession>A0A2P8HM05</accession>
<evidence type="ECO:0000256" key="10">
    <source>
        <dbReference type="SAM" id="SignalP"/>
    </source>
</evidence>
<dbReference type="AlphaFoldDB" id="A0A2P8HM05"/>
<name>A0A2P8HM05_CHINA</name>
<evidence type="ECO:0000256" key="6">
    <source>
        <dbReference type="ARBA" id="ARBA00023136"/>
    </source>
</evidence>
<dbReference type="InterPro" id="IPR008969">
    <property type="entry name" value="CarboxyPept-like_regulatory"/>
</dbReference>
<feature type="signal peptide" evidence="10">
    <location>
        <begin position="1"/>
        <end position="18"/>
    </location>
</feature>
<feature type="chain" id="PRO_5015118551" evidence="10">
    <location>
        <begin position="19"/>
        <end position="1019"/>
    </location>
</feature>
<keyword evidence="4 8" id="KW-0812">Transmembrane</keyword>
<dbReference type="Pfam" id="PF00593">
    <property type="entry name" value="TonB_dep_Rec_b-barrel"/>
    <property type="match status" value="1"/>
</dbReference>
<evidence type="ECO:0000256" key="2">
    <source>
        <dbReference type="ARBA" id="ARBA00022448"/>
    </source>
</evidence>
<dbReference type="InterPro" id="IPR000531">
    <property type="entry name" value="Beta-barrel_TonB"/>
</dbReference>
<keyword evidence="5 9" id="KW-0798">TonB box</keyword>
<evidence type="ECO:0000256" key="3">
    <source>
        <dbReference type="ARBA" id="ARBA00022452"/>
    </source>
</evidence>
<organism evidence="13 14">
    <name type="scientific">Chitinophaga niastensis</name>
    <dbReference type="NCBI Taxonomy" id="536980"/>
    <lineage>
        <taxon>Bacteria</taxon>
        <taxon>Pseudomonadati</taxon>
        <taxon>Bacteroidota</taxon>
        <taxon>Chitinophagia</taxon>
        <taxon>Chitinophagales</taxon>
        <taxon>Chitinophagaceae</taxon>
        <taxon>Chitinophaga</taxon>
    </lineage>
</organism>
<keyword evidence="14" id="KW-1185">Reference proteome</keyword>
<feature type="domain" description="TonB-dependent receptor-like beta-barrel" evidence="11">
    <location>
        <begin position="368"/>
        <end position="785"/>
    </location>
</feature>
<keyword evidence="2 8" id="KW-0813">Transport</keyword>
<dbReference type="SUPFAM" id="SSF56935">
    <property type="entry name" value="Porins"/>
    <property type="match status" value="1"/>
</dbReference>
<evidence type="ECO:0000256" key="8">
    <source>
        <dbReference type="PROSITE-ProRule" id="PRU01360"/>
    </source>
</evidence>
<dbReference type="Gene3D" id="2.170.130.10">
    <property type="entry name" value="TonB-dependent receptor, plug domain"/>
    <property type="match status" value="1"/>
</dbReference>
<dbReference type="InterPro" id="IPR036942">
    <property type="entry name" value="Beta-barrel_TonB_sf"/>
</dbReference>
<sequence>MLVLLLLLCSGNINPVFAQTGPVTGQVLTPDQQPFPGVTVRIKGSSAGATTNQEGRFSLLNVATDAVLVFSAIGHLPLEKNVNGAKTVNVQLQSSNKQLDEVVSVGYGNARKRDLTGAITSINQEAIEKRQPVNLIDALQSQAAGVLVMNDAGEPGAEGSIRIRGFSTFSTAGNNPLYVIDGVLSESAGNINPSDIQSIEILKDAASAAIYGSRSANGVIIITTKRGVEGKPTFDARYSSVLGKLAHKLRQSNADEVRLFRKLQNPGGTGVDVDSLNPGFNADNDYQDIITQTAVRQQVDLSMSGAAKNANYYSSIQYLDDKGIVVNSWAKTIKSRVNTEFSLSDKVKFGNRFQFAYQKKNNINEGNTLNQTFQRPTNYYVWLPDGTLAGYLGGRRNPLANALYETNITQSYGGNAFTFMEAKLSKDLSFNTNFNVDLAAPHNITFSSKLVSAANPTSSSGSEGFDLNIGWQYQAYFNYHKVIRKDHDFTAMAGFSAEKYKGNSFDIGGTDYVSELVYYANAYGQLLNSKTTTKGFVHSMASFFGRIGYSYKSRYILGATLRHDGSSRFGKSNIWGDFPSVSGAWRFSDEKFMGFARRYLSDAKLRVSYGINGNERIGDYDAMQRLTFGNNFYNGISGAVPTSDFGNKDLSWESTRDADIGLDLSLFHDHVTVATDYYVKTTKNLLYARPLPVETGYNNARINLGSIQNKGFEFAVNVLAVKKRDFQWNTIFNITFERGTIKQLYNGEQFIAGDKWLVREGGNLGDFYGFHYKGIYQYDQSNAYNDNWEQLTPTFDENKKFTGEYTIGGQKYLGTVHRMYGNGNLLKGGDVIYDNPTKDSVIDDADRRVIGNAQPKFYAGWINNLTYKNFTLSFTFNVQWGGAIYNNAAAALNNYTTSNIIPQPYVIYHAWRNQGDVTDVPRVDKSTAWNHRISTRYLEDASFIRLSYVKLMYAFNPKMLHRVKVKGAGLYIYGSNLITWTNYSWYDPEFSSANALQLGQDNGRYPRRRELGLGVNINL</sequence>
<evidence type="ECO:0000313" key="14">
    <source>
        <dbReference type="Proteomes" id="UP000240971"/>
    </source>
</evidence>
<keyword evidence="10" id="KW-0732">Signal</keyword>
<dbReference type="Gene3D" id="2.40.170.20">
    <property type="entry name" value="TonB-dependent receptor, beta-barrel domain"/>
    <property type="match status" value="1"/>
</dbReference>
<dbReference type="Gene3D" id="2.60.40.1120">
    <property type="entry name" value="Carboxypeptidase-like, regulatory domain"/>
    <property type="match status" value="1"/>
</dbReference>
<dbReference type="EMBL" id="PYAW01000002">
    <property type="protein sequence ID" value="PSL47243.1"/>
    <property type="molecule type" value="Genomic_DNA"/>
</dbReference>
<dbReference type="InterPro" id="IPR023996">
    <property type="entry name" value="TonB-dep_OMP_SusC/RagA"/>
</dbReference>
<dbReference type="NCBIfam" id="TIGR04056">
    <property type="entry name" value="OMP_RagA_SusC"/>
    <property type="match status" value="1"/>
</dbReference>
<dbReference type="InterPro" id="IPR012910">
    <property type="entry name" value="Plug_dom"/>
</dbReference>
<evidence type="ECO:0000313" key="13">
    <source>
        <dbReference type="EMBL" id="PSL47243.1"/>
    </source>
</evidence>
<evidence type="ECO:0000256" key="7">
    <source>
        <dbReference type="ARBA" id="ARBA00023237"/>
    </source>
</evidence>
<comment type="similarity">
    <text evidence="8 9">Belongs to the TonB-dependent receptor family.</text>
</comment>
<keyword evidence="6 8" id="KW-0472">Membrane</keyword>
<protein>
    <submittedName>
        <fullName evidence="13">TonB-linked SusC/RagA family outer membrane protein</fullName>
    </submittedName>
</protein>
<dbReference type="InterPro" id="IPR023997">
    <property type="entry name" value="TonB-dep_OMP_SusC/RagA_CS"/>
</dbReference>
<dbReference type="GO" id="GO:0009279">
    <property type="term" value="C:cell outer membrane"/>
    <property type="evidence" value="ECO:0007669"/>
    <property type="project" value="UniProtKB-SubCell"/>
</dbReference>
<evidence type="ECO:0000256" key="5">
    <source>
        <dbReference type="ARBA" id="ARBA00023077"/>
    </source>
</evidence>
<comment type="subcellular location">
    <subcellularLocation>
        <location evidence="1 8">Cell outer membrane</location>
        <topology evidence="1 8">Multi-pass membrane protein</topology>
    </subcellularLocation>
</comment>